<keyword evidence="1" id="KW-0812">Transmembrane</keyword>
<evidence type="ECO:0000313" key="3">
    <source>
        <dbReference type="Proteomes" id="UP000733372"/>
    </source>
</evidence>
<evidence type="ECO:0000313" key="2">
    <source>
        <dbReference type="EMBL" id="MBS5687308.1"/>
    </source>
</evidence>
<evidence type="ECO:0000256" key="1">
    <source>
        <dbReference type="SAM" id="Phobius"/>
    </source>
</evidence>
<sequence length="304" mass="34677">MRNGFWLGLVLLAVHLAVCGGIWLLARTRVLEVEGYFAPVMLLVPLWGPLCVLLLHTSNRLTGGCLREQTLEKLHINEEIHKSILVAEDEGEDTVVPLEEALLVDSPAQKRKLILSVLTDDPAGYYDLLQQARMDNDSEVVHYASTALSQITKEADLKLQKLEQRYAAAPDDAVVLEEYCDYLEGYLKDGFVQGRAAEIQRHQLEQLLKKRLENLDGRRSCMLECRLAEVQLRLAEHDRAEKTLEELTARWPQREAPWMLRLRLAAALRDGEAIQKTLGQIEEKEVYLSAKGREIVRFWQGKQQ</sequence>
<accession>A0A943FTF4</accession>
<gene>
    <name evidence="2" type="ORF">KHW66_04400</name>
</gene>
<dbReference type="RefSeq" id="WP_435144778.1">
    <property type="nucleotide sequence ID" value="NZ_CP170812.1"/>
</dbReference>
<protein>
    <submittedName>
        <fullName evidence="2">Uncharacterized protein</fullName>
    </submittedName>
</protein>
<keyword evidence="1" id="KW-1133">Transmembrane helix</keyword>
<feature type="transmembrane region" description="Helical" evidence="1">
    <location>
        <begin position="35"/>
        <end position="55"/>
    </location>
</feature>
<organism evidence="2 3">
    <name type="scientific">Faecalibacterium prausnitzii</name>
    <dbReference type="NCBI Taxonomy" id="853"/>
    <lineage>
        <taxon>Bacteria</taxon>
        <taxon>Bacillati</taxon>
        <taxon>Bacillota</taxon>
        <taxon>Clostridia</taxon>
        <taxon>Eubacteriales</taxon>
        <taxon>Oscillospiraceae</taxon>
        <taxon>Faecalibacterium</taxon>
    </lineage>
</organism>
<keyword evidence="1" id="KW-0472">Membrane</keyword>
<proteinExistence type="predicted"/>
<dbReference type="AlphaFoldDB" id="A0A943FTF4"/>
<comment type="caution">
    <text evidence="2">The sequence shown here is derived from an EMBL/GenBank/DDBJ whole genome shotgun (WGS) entry which is preliminary data.</text>
</comment>
<dbReference type="Proteomes" id="UP000733372">
    <property type="component" value="Unassembled WGS sequence"/>
</dbReference>
<reference evidence="2" key="1">
    <citation type="submission" date="2021-02" db="EMBL/GenBank/DDBJ databases">
        <title>Infant gut strain persistence is associated with maternal origin, phylogeny, and functional potential including surface adhesion and iron acquisition.</title>
        <authorList>
            <person name="Lou Y.C."/>
        </authorList>
    </citation>
    <scope>NUCLEOTIDE SEQUENCE</scope>
    <source>
        <strain evidence="2">L3_101_367G1_dasL3_101_367G1_metabat.metabat.26</strain>
    </source>
</reference>
<name>A0A943FTF4_9FIRM</name>
<dbReference type="EMBL" id="JAGZAM010000006">
    <property type="protein sequence ID" value="MBS5687308.1"/>
    <property type="molecule type" value="Genomic_DNA"/>
</dbReference>